<keyword evidence="9" id="KW-0732">Signal</keyword>
<feature type="chain" id="PRO_5046545163" evidence="9">
    <location>
        <begin position="20"/>
        <end position="611"/>
    </location>
</feature>
<sequence>MGRFSLACVLLLFATSVSAQQYRYTDTESGAGLIPLGYPVPQPVDSLTPVDGFRTYESLNSRHQQLVGQSPWFSATAVGTTLKGQTIWAYQIGTSDTTNALGGPVGSALINGGIHAREWQSPEATTGYMEALFEHQNDQHLHQYLLENLHLVIIPVLNIDGFVQTQRYPSQVTSSVGTPREGRMRRKNLRDTDTDIETLDDNLNGVDLNRNNDPYWATNDQRSSSVQTSLVYHGSVAASEPETQALQQGAVVAGEQRLRFYTDTHSFSQIYYTPLIGQTRRDRIAARVATVMRAANANKYRYGPSAAGSGIGATDEYFANTYAVPSYTLEIEPLSSASEYGGFGISHDGFILPASEVARMRRETTAATLIGLYTMADIPYVQEIQLLDTDQQVVWQQHWQADGQQRTLQRTVQGSLNAGQSYQLRVIFNKPMRSLDEGGEVVGNGLSTLPGITLSWQAVMDGEAQTWSIDAAQGQWITDVGSVRYRTDTFVVPVTLPETFELSSVTRLTMAVSTTDMAGQGLDTNPATIVDWQQGRWLNYEDSDGNTDTDTGGEDVAMRLIDDGSPLYEDTSTPTTPVVPTPPSTSSSSGGVFSVWWGFLSLLVVIRRQSR</sequence>
<evidence type="ECO:0000256" key="9">
    <source>
        <dbReference type="SAM" id="SignalP"/>
    </source>
</evidence>
<gene>
    <name evidence="11" type="ORF">LJ739_01625</name>
</gene>
<evidence type="ECO:0000256" key="5">
    <source>
        <dbReference type="ARBA" id="ARBA00022833"/>
    </source>
</evidence>
<comment type="cofactor">
    <cofactor evidence="1">
        <name>Zn(2+)</name>
        <dbReference type="ChEBI" id="CHEBI:29105"/>
    </cofactor>
</comment>
<evidence type="ECO:0000313" key="11">
    <source>
        <dbReference type="EMBL" id="MCC2614938.1"/>
    </source>
</evidence>
<feature type="signal peptide" evidence="9">
    <location>
        <begin position="1"/>
        <end position="19"/>
    </location>
</feature>
<feature type="region of interest" description="Disordered" evidence="8">
    <location>
        <begin position="564"/>
        <end position="589"/>
    </location>
</feature>
<dbReference type="InterPro" id="IPR000834">
    <property type="entry name" value="Peptidase_M14"/>
</dbReference>
<dbReference type="Proteomes" id="UP001520878">
    <property type="component" value="Unassembled WGS sequence"/>
</dbReference>
<dbReference type="SMART" id="SM00631">
    <property type="entry name" value="Zn_pept"/>
    <property type="match status" value="1"/>
</dbReference>
<evidence type="ECO:0000256" key="3">
    <source>
        <dbReference type="ARBA" id="ARBA00022670"/>
    </source>
</evidence>
<proteinExistence type="inferred from homology"/>
<name>A0ABS8G328_9ALTE</name>
<evidence type="ECO:0000256" key="2">
    <source>
        <dbReference type="ARBA" id="ARBA00005988"/>
    </source>
</evidence>
<keyword evidence="12" id="KW-1185">Reference proteome</keyword>
<dbReference type="EMBL" id="JAJEWP010000001">
    <property type="protein sequence ID" value="MCC2614938.1"/>
    <property type="molecule type" value="Genomic_DNA"/>
</dbReference>
<evidence type="ECO:0000313" key="12">
    <source>
        <dbReference type="Proteomes" id="UP001520878"/>
    </source>
</evidence>
<dbReference type="Gene3D" id="3.40.630.10">
    <property type="entry name" value="Zn peptidases"/>
    <property type="match status" value="1"/>
</dbReference>
<evidence type="ECO:0000256" key="8">
    <source>
        <dbReference type="SAM" id="MobiDB-lite"/>
    </source>
</evidence>
<evidence type="ECO:0000256" key="4">
    <source>
        <dbReference type="ARBA" id="ARBA00022801"/>
    </source>
</evidence>
<keyword evidence="4" id="KW-0378">Hydrolase</keyword>
<keyword evidence="3" id="KW-0645">Protease</keyword>
<dbReference type="PANTHER" id="PTHR11705:SF143">
    <property type="entry name" value="SLL0236 PROTEIN"/>
    <property type="match status" value="1"/>
</dbReference>
<evidence type="ECO:0000256" key="7">
    <source>
        <dbReference type="PROSITE-ProRule" id="PRU01379"/>
    </source>
</evidence>
<evidence type="ECO:0000256" key="1">
    <source>
        <dbReference type="ARBA" id="ARBA00001947"/>
    </source>
</evidence>
<dbReference type="PROSITE" id="PS52035">
    <property type="entry name" value="PEPTIDASE_M14"/>
    <property type="match status" value="1"/>
</dbReference>
<comment type="similarity">
    <text evidence="2 7">Belongs to the peptidase M14 family.</text>
</comment>
<dbReference type="PANTHER" id="PTHR11705">
    <property type="entry name" value="PROTEASE FAMILY M14 CARBOXYPEPTIDASE A,B"/>
    <property type="match status" value="1"/>
</dbReference>
<keyword evidence="6" id="KW-0482">Metalloprotease</keyword>
<comment type="caution">
    <text evidence="11">The sequence shown here is derived from an EMBL/GenBank/DDBJ whole genome shotgun (WGS) entry which is preliminary data.</text>
</comment>
<dbReference type="RefSeq" id="WP_229156853.1">
    <property type="nucleotide sequence ID" value="NZ_JAJEWP010000001.1"/>
</dbReference>
<protein>
    <submittedName>
        <fullName evidence="11">M14 family metallopeptidase</fullName>
    </submittedName>
</protein>
<dbReference type="SUPFAM" id="SSF53187">
    <property type="entry name" value="Zn-dependent exopeptidases"/>
    <property type="match status" value="1"/>
</dbReference>
<dbReference type="Pfam" id="PF00246">
    <property type="entry name" value="Peptidase_M14"/>
    <property type="match status" value="1"/>
</dbReference>
<evidence type="ECO:0000259" key="10">
    <source>
        <dbReference type="PROSITE" id="PS52035"/>
    </source>
</evidence>
<evidence type="ECO:0000256" key="6">
    <source>
        <dbReference type="ARBA" id="ARBA00023049"/>
    </source>
</evidence>
<accession>A0ABS8G328</accession>
<keyword evidence="5" id="KW-0862">Zinc</keyword>
<feature type="domain" description="Peptidase M14" evidence="10">
    <location>
        <begin position="52"/>
        <end position="375"/>
    </location>
</feature>
<organism evidence="11 12">
    <name type="scientific">Fluctibacter halophilus</name>
    <dbReference type="NCBI Taxonomy" id="226011"/>
    <lineage>
        <taxon>Bacteria</taxon>
        <taxon>Pseudomonadati</taxon>
        <taxon>Pseudomonadota</taxon>
        <taxon>Gammaproteobacteria</taxon>
        <taxon>Alteromonadales</taxon>
        <taxon>Alteromonadaceae</taxon>
        <taxon>Fluctibacter</taxon>
    </lineage>
</organism>
<reference evidence="11 12" key="1">
    <citation type="submission" date="2021-10" db="EMBL/GenBank/DDBJ databases">
        <title>Draft genome of Aestuariibacter halophilus JC2043.</title>
        <authorList>
            <person name="Emsley S.A."/>
            <person name="Pfannmuller K.M."/>
            <person name="Ushijima B."/>
            <person name="Saw J.H."/>
            <person name="Videau P."/>
        </authorList>
    </citation>
    <scope>NUCLEOTIDE SEQUENCE [LARGE SCALE GENOMIC DNA]</scope>
    <source>
        <strain evidence="11 12">JC2043</strain>
    </source>
</reference>
<feature type="active site" description="Proton donor/acceptor" evidence="7">
    <location>
        <position position="330"/>
    </location>
</feature>